<evidence type="ECO:0000259" key="6">
    <source>
        <dbReference type="PROSITE" id="PS52004"/>
    </source>
</evidence>
<dbReference type="InterPro" id="IPR036736">
    <property type="entry name" value="ACP-like_sf"/>
</dbReference>
<dbReference type="Pfam" id="PF00550">
    <property type="entry name" value="PP-binding"/>
    <property type="match status" value="1"/>
</dbReference>
<keyword evidence="4" id="KW-0663">Pyridoxal phosphate</keyword>
<dbReference type="EMBL" id="JAHHGZ010000009">
    <property type="protein sequence ID" value="MBW4667891.1"/>
    <property type="molecule type" value="Genomic_DNA"/>
</dbReference>
<proteinExistence type="predicted"/>
<dbReference type="CDD" id="cd00833">
    <property type="entry name" value="PKS"/>
    <property type="match status" value="1"/>
</dbReference>
<dbReference type="GO" id="GO:0004312">
    <property type="term" value="F:fatty acid synthase activity"/>
    <property type="evidence" value="ECO:0007669"/>
    <property type="project" value="TreeGrafter"/>
</dbReference>
<dbReference type="Gene3D" id="1.10.1200.10">
    <property type="entry name" value="ACP-like"/>
    <property type="match status" value="1"/>
</dbReference>
<dbReference type="PANTHER" id="PTHR43775:SF37">
    <property type="entry name" value="SI:DKEY-61P9.11"/>
    <property type="match status" value="1"/>
</dbReference>
<dbReference type="FunFam" id="3.40.47.10:FF:000019">
    <property type="entry name" value="Polyketide synthase type I"/>
    <property type="match status" value="1"/>
</dbReference>
<dbReference type="Gene3D" id="3.40.640.10">
    <property type="entry name" value="Type I PLP-dependent aspartate aminotransferase-like (Major domain)"/>
    <property type="match status" value="1"/>
</dbReference>
<dbReference type="GO" id="GO:0005737">
    <property type="term" value="C:cytoplasm"/>
    <property type="evidence" value="ECO:0007669"/>
    <property type="project" value="TreeGrafter"/>
</dbReference>
<dbReference type="SUPFAM" id="SSF52151">
    <property type="entry name" value="FabD/lysophospholipase-like"/>
    <property type="match status" value="1"/>
</dbReference>
<dbReference type="GO" id="GO:0005886">
    <property type="term" value="C:plasma membrane"/>
    <property type="evidence" value="ECO:0007669"/>
    <property type="project" value="TreeGrafter"/>
</dbReference>
<dbReference type="SUPFAM" id="SSF53901">
    <property type="entry name" value="Thiolase-like"/>
    <property type="match status" value="1"/>
</dbReference>
<dbReference type="InterPro" id="IPR016035">
    <property type="entry name" value="Acyl_Trfase/lysoPLipase"/>
</dbReference>
<dbReference type="InterPro" id="IPR049704">
    <property type="entry name" value="Aminotrans_3_PPA_site"/>
</dbReference>
<dbReference type="Gene3D" id="3.40.47.10">
    <property type="match status" value="1"/>
</dbReference>
<evidence type="ECO:0000259" key="5">
    <source>
        <dbReference type="PROSITE" id="PS50075"/>
    </source>
</evidence>
<dbReference type="GO" id="GO:0004315">
    <property type="term" value="F:3-oxoacyl-[acyl-carrier-protein] synthase activity"/>
    <property type="evidence" value="ECO:0007669"/>
    <property type="project" value="InterPro"/>
</dbReference>
<keyword evidence="3" id="KW-0808">Transferase</keyword>
<dbReference type="SMART" id="SM00825">
    <property type="entry name" value="PKS_KS"/>
    <property type="match status" value="1"/>
</dbReference>
<gene>
    <name evidence="7" type="ORF">KME60_10785</name>
</gene>
<dbReference type="Pfam" id="PF00698">
    <property type="entry name" value="Acyl_transf_1"/>
    <property type="match status" value="1"/>
</dbReference>
<dbReference type="Pfam" id="PF00109">
    <property type="entry name" value="ketoacyl-synt"/>
    <property type="match status" value="1"/>
</dbReference>
<evidence type="ECO:0000313" key="8">
    <source>
        <dbReference type="Proteomes" id="UP000729701"/>
    </source>
</evidence>
<accession>A0A951QLY5</accession>
<comment type="caution">
    <text evidence="7">The sequence shown here is derived from an EMBL/GenBank/DDBJ whole genome shotgun (WGS) entry which is preliminary data.</text>
</comment>
<dbReference type="SUPFAM" id="SSF47336">
    <property type="entry name" value="ACP-like"/>
    <property type="match status" value="1"/>
</dbReference>
<feature type="domain" description="Carrier" evidence="5">
    <location>
        <begin position="940"/>
        <end position="1018"/>
    </location>
</feature>
<dbReference type="InterPro" id="IPR001227">
    <property type="entry name" value="Ac_transferase_dom_sf"/>
</dbReference>
<dbReference type="Gene3D" id="3.40.366.10">
    <property type="entry name" value="Malonyl-Coenzyme A Acyl Carrier Protein, domain 2"/>
    <property type="match status" value="1"/>
</dbReference>
<dbReference type="InterPro" id="IPR015421">
    <property type="entry name" value="PyrdxlP-dep_Trfase_major"/>
</dbReference>
<dbReference type="InterPro" id="IPR016036">
    <property type="entry name" value="Malonyl_transacylase_ACP-bd"/>
</dbReference>
<dbReference type="FunFam" id="3.40.366.10:FF:000002">
    <property type="entry name" value="Probable polyketide synthase 2"/>
    <property type="match status" value="1"/>
</dbReference>
<dbReference type="InterPro" id="IPR006162">
    <property type="entry name" value="Ppantetheine_attach_site"/>
</dbReference>
<dbReference type="Gene3D" id="3.90.1150.10">
    <property type="entry name" value="Aspartate Aminotransferase, domain 1"/>
    <property type="match status" value="1"/>
</dbReference>
<dbReference type="Pfam" id="PF22621">
    <property type="entry name" value="CurL-like_PKS_C"/>
    <property type="match status" value="1"/>
</dbReference>
<dbReference type="InterPro" id="IPR014031">
    <property type="entry name" value="Ketoacyl_synth_C"/>
</dbReference>
<dbReference type="SMART" id="SM01294">
    <property type="entry name" value="PKS_PP_betabranch"/>
    <property type="match status" value="1"/>
</dbReference>
<dbReference type="SUPFAM" id="SSF55048">
    <property type="entry name" value="Probable ACP-binding domain of malonyl-CoA ACP transacylase"/>
    <property type="match status" value="1"/>
</dbReference>
<dbReference type="Proteomes" id="UP000729701">
    <property type="component" value="Unassembled WGS sequence"/>
</dbReference>
<dbReference type="CDD" id="cd00610">
    <property type="entry name" value="OAT_like"/>
    <property type="match status" value="1"/>
</dbReference>
<dbReference type="InterPro" id="IPR005814">
    <property type="entry name" value="Aminotrans_3"/>
</dbReference>
<keyword evidence="7" id="KW-0032">Aminotransferase</keyword>
<dbReference type="InterPro" id="IPR015422">
    <property type="entry name" value="PyrdxlP-dep_Trfase_small"/>
</dbReference>
<dbReference type="PROSITE" id="PS00600">
    <property type="entry name" value="AA_TRANSFER_CLASS_3"/>
    <property type="match status" value="1"/>
</dbReference>
<dbReference type="SMART" id="SM00827">
    <property type="entry name" value="PKS_AT"/>
    <property type="match status" value="1"/>
</dbReference>
<dbReference type="PANTHER" id="PTHR43775">
    <property type="entry name" value="FATTY ACID SYNTHASE"/>
    <property type="match status" value="1"/>
</dbReference>
<dbReference type="PROSITE" id="PS52004">
    <property type="entry name" value="KS3_2"/>
    <property type="match status" value="1"/>
</dbReference>
<dbReference type="GO" id="GO:0008483">
    <property type="term" value="F:transaminase activity"/>
    <property type="evidence" value="ECO:0007669"/>
    <property type="project" value="UniProtKB-KW"/>
</dbReference>
<dbReference type="InterPro" id="IPR009081">
    <property type="entry name" value="PP-bd_ACP"/>
</dbReference>
<dbReference type="PROSITE" id="PS50075">
    <property type="entry name" value="CARRIER"/>
    <property type="match status" value="1"/>
</dbReference>
<dbReference type="InterPro" id="IPR016039">
    <property type="entry name" value="Thiolase-like"/>
</dbReference>
<evidence type="ECO:0000256" key="3">
    <source>
        <dbReference type="ARBA" id="ARBA00022679"/>
    </source>
</evidence>
<dbReference type="InterPro" id="IPR014030">
    <property type="entry name" value="Ketoacyl_synth_N"/>
</dbReference>
<keyword evidence="1" id="KW-0596">Phosphopantetheine</keyword>
<evidence type="ECO:0000256" key="2">
    <source>
        <dbReference type="ARBA" id="ARBA00022553"/>
    </source>
</evidence>
<dbReference type="InterPro" id="IPR020841">
    <property type="entry name" value="PKS_Beta-ketoAc_synthase_dom"/>
</dbReference>
<organism evidence="7 8">
    <name type="scientific">Cyanomargarita calcarea GSE-NOS-MK-12-04C</name>
    <dbReference type="NCBI Taxonomy" id="2839659"/>
    <lineage>
        <taxon>Bacteria</taxon>
        <taxon>Bacillati</taxon>
        <taxon>Cyanobacteriota</taxon>
        <taxon>Cyanophyceae</taxon>
        <taxon>Nostocales</taxon>
        <taxon>Cyanomargaritaceae</taxon>
        <taxon>Cyanomargarita</taxon>
    </lineage>
</organism>
<dbReference type="Gene3D" id="3.30.70.3290">
    <property type="match status" value="1"/>
</dbReference>
<dbReference type="InterPro" id="IPR050091">
    <property type="entry name" value="PKS_NRPS_Biosynth_Enz"/>
</dbReference>
<dbReference type="PROSITE" id="PS00012">
    <property type="entry name" value="PHOSPHOPANTETHEINE"/>
    <property type="match status" value="1"/>
</dbReference>
<dbReference type="InterPro" id="IPR015424">
    <property type="entry name" value="PyrdxlP-dep_Trfase"/>
</dbReference>
<dbReference type="Pfam" id="PF00202">
    <property type="entry name" value="Aminotran_3"/>
    <property type="match status" value="1"/>
</dbReference>
<dbReference type="GO" id="GO:0030170">
    <property type="term" value="F:pyridoxal phosphate binding"/>
    <property type="evidence" value="ECO:0007669"/>
    <property type="project" value="InterPro"/>
</dbReference>
<evidence type="ECO:0000256" key="4">
    <source>
        <dbReference type="ARBA" id="ARBA00022898"/>
    </source>
</evidence>
<dbReference type="Pfam" id="PF02801">
    <property type="entry name" value="Ketoacyl-synt_C"/>
    <property type="match status" value="1"/>
</dbReference>
<name>A0A951QLY5_9CYAN</name>
<sequence>MSNSSINYRALMENALLKLEKMQSKLNNKESAKAEPIAIIGMSCRFPGGANDTEAFWQLLINGVDAITEVPRDRWNLDAYFDSHPDTPGKMYSRHGGFLQQVDQFDPQFFGISPREAMKMDPQQRLLLEVAWEALEKAGLIPNQQIASQGGVFIGITTNDYAKLLMLSGDLSQFDAHYLTGNPLNAVAGRLSYILGLQGPCMAIDTACSSSLVAVHLACQSLRNQECTYAIAGGVNLILSKENTIALCKARILSADGRCKTFDAKADGMVRGEGCGVLILKRLENAVADRDPILAVIRGSAVNQDGSSSGFTVPNKVSQEALIRQALAIGKIEPSEVDYVEAHGTGTPLGDPIEVRALGAVLGEKRSKEFPLKIGSVKTNIGHLESASGIAGLIKVVLSLQYQQIPPHLHLKQPNPHINWDELPVSVTTELTPWVVGEKRRIAGVSAFGASGTNAHLVLEEAPAESQKSKIKSQIERPLHLLTLSANTKEALQQLANRYQKHLAANPALALEDICFTSNTKRKQFNYRLSVKTSSVIEASNKLATFALGREAPGLQMGEVERTTLPKIAFLFTGQGSQYIGMGRQLYETQPTFRLILEHCDQILQPYLENSLLSVLYPEPQNSFLLDQTAYTQPALFAIEYALAQLWRSWGIEPTAVIGHSVGEYVAACIAGVFTLEDGLKLIAKRGRLMQSLPQTGEMIAVFTSKAQVAAVIEPYNQDVSIAALNAPKSVVISGQRQVLEVVKASLTTQGIETKSLNVSHGFHSPLMEPILDALEAIADEVSFQIPRIPLISNLTGKMMLPDSKIDAKYWRCHTRETVQFVEGIDTLFQQGYEIFLEIGSKPILSSLGKSCQQETKAVFLPSLIQKQDDWQVLLESLSSLYVRGVNINWTGFDRDYVRNHLPLPTYPFQQKRYWFTDINLPVNNLNQNNNFGEKRSKSDRRDTILLNLTSMIGNLLREDLSKVAIDTPFLEMGADSIILIEAIQIIENIYGVKIAIRDLFENLVTIDALASYIDRNLSPEWTQPVSEAQIQPLTVSTSSSTIDNVQNALEGVIVQQLQIMSQQLQMLSGNTLSTTDLPQIDISGKISSVKYKNTGAAESRFEKLRQSPTDKNVERVQHLKTNNLTYPNSFNGKLDLKQQQHLERLVTSYTRRTQKSKQKAQAYRQVLADSRGVAGFRLSIKEMLYPIIGEQAQGSKFWDIDGNEYVDITMGFGVLLFGHAAPFITEALEAQLKQGLQIGPQSNLAGEVAELICELTGTERVCFCNSGTEAVMTALRLARTANQRHKIALFSNSYHGHFDGILATASNYQIDAIPMVGVSPQIVEDVLILDYCDPKSIEILQAHAHELAAVLVEPVQSRQPEIQPKEFLHRLRELTQAAGTALIFDEVLTGFRIHQGGAQAWFGIQADIVIYGKIVGGGMPIGVVGGKATYMNGIDGGFWNYKDVSYPQAEKTFFAGTFNKNHMTMATAKAVLQHLKTQGNSLQQKLNQRTLQLAETLNAYFESESLPICIVFFGSLFRLKFSGNLDLLFYHLLEKGVYIWEGRNCFLSTAHTDADIEYVIQAVKDSVEKLREVGFLSTHSN</sequence>
<dbReference type="GO" id="GO:0071770">
    <property type="term" value="P:DIM/DIP cell wall layer assembly"/>
    <property type="evidence" value="ECO:0007669"/>
    <property type="project" value="TreeGrafter"/>
</dbReference>
<keyword evidence="2" id="KW-0597">Phosphoprotein</keyword>
<dbReference type="InterPro" id="IPR014043">
    <property type="entry name" value="Acyl_transferase_dom"/>
</dbReference>
<dbReference type="InterPro" id="IPR018201">
    <property type="entry name" value="Ketoacyl_synth_AS"/>
</dbReference>
<reference evidence="7" key="1">
    <citation type="submission" date="2021-05" db="EMBL/GenBank/DDBJ databases">
        <authorList>
            <person name="Pietrasiak N."/>
            <person name="Ward R."/>
            <person name="Stajich J.E."/>
            <person name="Kurbessoian T."/>
        </authorList>
    </citation>
    <scope>NUCLEOTIDE SEQUENCE</scope>
    <source>
        <strain evidence="7">GSE-NOS-MK-12-04C</strain>
    </source>
</reference>
<protein>
    <submittedName>
        <fullName evidence="7">Aminotransferase class III-fold pyridoxal phosphate-dependent enzyme</fullName>
    </submittedName>
</protein>
<dbReference type="SUPFAM" id="SSF53383">
    <property type="entry name" value="PLP-dependent transferases"/>
    <property type="match status" value="1"/>
</dbReference>
<evidence type="ECO:0000313" key="7">
    <source>
        <dbReference type="EMBL" id="MBW4667891.1"/>
    </source>
</evidence>
<dbReference type="PROSITE" id="PS00606">
    <property type="entry name" value="KS3_1"/>
    <property type="match status" value="1"/>
</dbReference>
<reference evidence="7" key="2">
    <citation type="journal article" date="2022" name="Microbiol. Resour. Announc.">
        <title>Metagenome Sequencing to Explore Phylogenomics of Terrestrial Cyanobacteria.</title>
        <authorList>
            <person name="Ward R.D."/>
            <person name="Stajich J.E."/>
            <person name="Johansen J.R."/>
            <person name="Huntemann M."/>
            <person name="Clum A."/>
            <person name="Foster B."/>
            <person name="Foster B."/>
            <person name="Roux S."/>
            <person name="Palaniappan K."/>
            <person name="Varghese N."/>
            <person name="Mukherjee S."/>
            <person name="Reddy T.B.K."/>
            <person name="Daum C."/>
            <person name="Copeland A."/>
            <person name="Chen I.A."/>
            <person name="Ivanova N.N."/>
            <person name="Kyrpides N.C."/>
            <person name="Shapiro N."/>
            <person name="Eloe-Fadrosh E.A."/>
            <person name="Pietrasiak N."/>
        </authorList>
    </citation>
    <scope>NUCLEOTIDE SEQUENCE</scope>
    <source>
        <strain evidence="7">GSE-NOS-MK-12-04C</strain>
    </source>
</reference>
<dbReference type="GO" id="GO:0006633">
    <property type="term" value="P:fatty acid biosynthetic process"/>
    <property type="evidence" value="ECO:0007669"/>
    <property type="project" value="InterPro"/>
</dbReference>
<evidence type="ECO:0000256" key="1">
    <source>
        <dbReference type="ARBA" id="ARBA00022450"/>
    </source>
</evidence>
<feature type="domain" description="Ketosynthase family 3 (KS3)" evidence="6">
    <location>
        <begin position="34"/>
        <end position="461"/>
    </location>
</feature>